<keyword evidence="2" id="KW-0489">Methyltransferase</keyword>
<evidence type="ECO:0000259" key="1">
    <source>
        <dbReference type="Pfam" id="PF08241"/>
    </source>
</evidence>
<dbReference type="KEGG" id="sgp:SpiGrapes_1211"/>
<name>G8QSR7_SPHPG</name>
<protein>
    <submittedName>
        <fullName evidence="2">Trans-aconitate methyltransferase</fullName>
    </submittedName>
</protein>
<dbReference type="GO" id="GO:0008757">
    <property type="term" value="F:S-adenosylmethionine-dependent methyltransferase activity"/>
    <property type="evidence" value="ECO:0007669"/>
    <property type="project" value="InterPro"/>
</dbReference>
<keyword evidence="2" id="KW-0808">Transferase</keyword>
<dbReference type="Gene3D" id="3.40.50.150">
    <property type="entry name" value="Vaccinia Virus protein VP39"/>
    <property type="match status" value="1"/>
</dbReference>
<dbReference type="PANTHER" id="PTHR43861">
    <property type="entry name" value="TRANS-ACONITATE 2-METHYLTRANSFERASE-RELATED"/>
    <property type="match status" value="1"/>
</dbReference>
<dbReference type="RefSeq" id="WP_014269877.1">
    <property type="nucleotide sequence ID" value="NC_016633.1"/>
</dbReference>
<dbReference type="EMBL" id="CP003155">
    <property type="protein sequence ID" value="AEV29028.1"/>
    <property type="molecule type" value="Genomic_DNA"/>
</dbReference>
<dbReference type="Pfam" id="PF08241">
    <property type="entry name" value="Methyltransf_11"/>
    <property type="match status" value="1"/>
</dbReference>
<proteinExistence type="predicted"/>
<dbReference type="PANTHER" id="PTHR43861:SF1">
    <property type="entry name" value="TRANS-ACONITATE 2-METHYLTRANSFERASE"/>
    <property type="match status" value="1"/>
</dbReference>
<dbReference type="Proteomes" id="UP000005632">
    <property type="component" value="Chromosome"/>
</dbReference>
<dbReference type="HOGENOM" id="CLU_037990_5_3_12"/>
<organism evidence="2 3">
    <name type="scientific">Sphaerochaeta pleomorpha (strain ATCC BAA-1885 / DSM 22778 / Grapes)</name>
    <dbReference type="NCBI Taxonomy" id="158190"/>
    <lineage>
        <taxon>Bacteria</taxon>
        <taxon>Pseudomonadati</taxon>
        <taxon>Spirochaetota</taxon>
        <taxon>Spirochaetia</taxon>
        <taxon>Spirochaetales</taxon>
        <taxon>Sphaerochaetaceae</taxon>
        <taxon>Sphaerochaeta</taxon>
    </lineage>
</organism>
<dbReference type="eggNOG" id="COG4106">
    <property type="taxonomic scope" value="Bacteria"/>
</dbReference>
<dbReference type="OrthoDB" id="9811589at2"/>
<keyword evidence="3" id="KW-1185">Reference proteome</keyword>
<reference evidence="2 3" key="1">
    <citation type="submission" date="2011-11" db="EMBL/GenBank/DDBJ databases">
        <title>Complete sequence of Spirochaeta sp. grapes.</title>
        <authorList>
            <consortium name="US DOE Joint Genome Institute"/>
            <person name="Lucas S."/>
            <person name="Han J."/>
            <person name="Lapidus A."/>
            <person name="Cheng J.-F."/>
            <person name="Goodwin L."/>
            <person name="Pitluck S."/>
            <person name="Peters L."/>
            <person name="Ovchinnikova G."/>
            <person name="Munk A.C."/>
            <person name="Detter J.C."/>
            <person name="Han C."/>
            <person name="Tapia R."/>
            <person name="Land M."/>
            <person name="Hauser L."/>
            <person name="Kyrpides N."/>
            <person name="Ivanova N."/>
            <person name="Pagani I."/>
            <person name="Ritalahtilisa K."/>
            <person name="Loeffler F."/>
            <person name="Woyke T."/>
        </authorList>
    </citation>
    <scope>NUCLEOTIDE SEQUENCE [LARGE SCALE GENOMIC DNA]</scope>
    <source>
        <strain evidence="3">ATCC BAA-1885 / DSM 22778 / Grapes</strain>
    </source>
</reference>
<dbReference type="SUPFAM" id="SSF53335">
    <property type="entry name" value="S-adenosyl-L-methionine-dependent methyltransferases"/>
    <property type="match status" value="1"/>
</dbReference>
<dbReference type="InterPro" id="IPR029063">
    <property type="entry name" value="SAM-dependent_MTases_sf"/>
</dbReference>
<dbReference type="InterPro" id="IPR013216">
    <property type="entry name" value="Methyltransf_11"/>
</dbReference>
<gene>
    <name evidence="2" type="ordered locus">SpiGrapes_1211</name>
</gene>
<dbReference type="GO" id="GO:0032259">
    <property type="term" value="P:methylation"/>
    <property type="evidence" value="ECO:0007669"/>
    <property type="project" value="UniProtKB-KW"/>
</dbReference>
<sequence length="251" mass="27780">MNKQWNPNSYQEQCSFVYGYGKDLVTLLGPVRGKKIIDIGCGSAVLTDALSLAGALVTGIDGSNDMVAKAKSQFPHLDIRNLDALELNFTEEFDAAFSNAVFHWIEKSKQPVLLGNIARALKKGGILVAEMGGLGCAQAVHSALANAFAKRGLLYVHPHYFPSIGEYSALLEQAGLLVTYASLFDRPTKMEGTKGLRNWIDMFVTAPFATLSEEMQEQIRGEAEEALKEQLFDGQDWIIDYVRLRFRAEKR</sequence>
<accession>G8QSR7</accession>
<dbReference type="STRING" id="158190.SpiGrapes_1211"/>
<evidence type="ECO:0000313" key="3">
    <source>
        <dbReference type="Proteomes" id="UP000005632"/>
    </source>
</evidence>
<evidence type="ECO:0000313" key="2">
    <source>
        <dbReference type="EMBL" id="AEV29028.1"/>
    </source>
</evidence>
<dbReference type="CDD" id="cd02440">
    <property type="entry name" value="AdoMet_MTases"/>
    <property type="match status" value="1"/>
</dbReference>
<feature type="domain" description="Methyltransferase type 11" evidence="1">
    <location>
        <begin position="37"/>
        <end position="128"/>
    </location>
</feature>
<dbReference type="AlphaFoldDB" id="G8QSR7"/>